<organism evidence="1 2">
    <name type="scientific">Pseudomassariella vexata</name>
    <dbReference type="NCBI Taxonomy" id="1141098"/>
    <lineage>
        <taxon>Eukaryota</taxon>
        <taxon>Fungi</taxon>
        <taxon>Dikarya</taxon>
        <taxon>Ascomycota</taxon>
        <taxon>Pezizomycotina</taxon>
        <taxon>Sordariomycetes</taxon>
        <taxon>Xylariomycetidae</taxon>
        <taxon>Amphisphaeriales</taxon>
        <taxon>Pseudomassariaceae</taxon>
        <taxon>Pseudomassariella</taxon>
    </lineage>
</organism>
<evidence type="ECO:0000313" key="2">
    <source>
        <dbReference type="Proteomes" id="UP000193689"/>
    </source>
</evidence>
<dbReference type="OrthoDB" id="7464126at2759"/>
<dbReference type="RefSeq" id="XP_040711746.1">
    <property type="nucleotide sequence ID" value="XM_040856688.1"/>
</dbReference>
<sequence length="110" mass="11932">MASATTNPTAGLQSALDDFQGVLSKEDKTKLQRIKGTPNADSVIQFTALLDRENTQRRGSSIATRLYPILLSVQQFSGIVDTFASSNPAIAALVWGVVKLTMLVRYPFNS</sequence>
<proteinExistence type="predicted"/>
<comment type="caution">
    <text evidence="1">The sequence shown here is derived from an EMBL/GenBank/DDBJ whole genome shotgun (WGS) entry which is preliminary data.</text>
</comment>
<name>A0A1Y2DII8_9PEZI</name>
<dbReference type="Proteomes" id="UP000193689">
    <property type="component" value="Unassembled WGS sequence"/>
</dbReference>
<dbReference type="InParanoid" id="A0A1Y2DII8"/>
<gene>
    <name evidence="1" type="ORF">BCR38DRAFT_352092</name>
</gene>
<dbReference type="STRING" id="1141098.A0A1Y2DII8"/>
<accession>A0A1Y2DII8</accession>
<dbReference type="EMBL" id="MCFJ01000014">
    <property type="protein sequence ID" value="ORY59052.1"/>
    <property type="molecule type" value="Genomic_DNA"/>
</dbReference>
<keyword evidence="2" id="KW-1185">Reference proteome</keyword>
<dbReference type="AlphaFoldDB" id="A0A1Y2DII8"/>
<dbReference type="GeneID" id="63772900"/>
<evidence type="ECO:0000313" key="1">
    <source>
        <dbReference type="EMBL" id="ORY59052.1"/>
    </source>
</evidence>
<protein>
    <submittedName>
        <fullName evidence="1">Uncharacterized protein</fullName>
    </submittedName>
</protein>
<reference evidence="1 2" key="1">
    <citation type="submission" date="2016-07" db="EMBL/GenBank/DDBJ databases">
        <title>Pervasive Adenine N6-methylation of Active Genes in Fungi.</title>
        <authorList>
            <consortium name="DOE Joint Genome Institute"/>
            <person name="Mondo S.J."/>
            <person name="Dannebaum R.O."/>
            <person name="Kuo R.C."/>
            <person name="Labutti K."/>
            <person name="Haridas S."/>
            <person name="Kuo A."/>
            <person name="Salamov A."/>
            <person name="Ahrendt S.R."/>
            <person name="Lipzen A."/>
            <person name="Sullivan W."/>
            <person name="Andreopoulos W.B."/>
            <person name="Clum A."/>
            <person name="Lindquist E."/>
            <person name="Daum C."/>
            <person name="Ramamoorthy G.K."/>
            <person name="Gryganskyi A."/>
            <person name="Culley D."/>
            <person name="Magnuson J.K."/>
            <person name="James T.Y."/>
            <person name="O'Malley M.A."/>
            <person name="Stajich J.E."/>
            <person name="Spatafora J.W."/>
            <person name="Visel A."/>
            <person name="Grigoriev I.V."/>
        </authorList>
    </citation>
    <scope>NUCLEOTIDE SEQUENCE [LARGE SCALE GENOMIC DNA]</scope>
    <source>
        <strain evidence="1 2">CBS 129021</strain>
    </source>
</reference>